<reference evidence="1" key="1">
    <citation type="journal article" date="2021" name="Microb. Physiol.">
        <title>Proteogenomic Insights into the Physiology of Marine, Sulfate-Reducing, Filamentous Desulfonema limicola and Desulfonema magnum.</title>
        <authorList>
            <person name="Schnaars V."/>
            <person name="Wohlbrand L."/>
            <person name="Scheve S."/>
            <person name="Hinrichs C."/>
            <person name="Reinhardt R."/>
            <person name="Rabus R."/>
        </authorList>
    </citation>
    <scope>NUCLEOTIDE SEQUENCE</scope>
    <source>
        <strain evidence="1">4be13</strain>
    </source>
</reference>
<proteinExistence type="predicted"/>
<sequence>MGEDLRGFENLAGLTPDLPPIKLIWSGITKTDKNGKERIPFLSAFPVILRPVFPVFISDRYKQAKIKINACFFI</sequence>
<gene>
    <name evidence="1" type="ORF">dnm_019920</name>
</gene>
<name>A0A975BIY7_9BACT</name>
<dbReference type="AlphaFoldDB" id="A0A975BIY7"/>
<keyword evidence="2" id="KW-1185">Reference proteome</keyword>
<protein>
    <submittedName>
        <fullName evidence="1">Uncharacterized protein</fullName>
    </submittedName>
</protein>
<organism evidence="1 2">
    <name type="scientific">Desulfonema magnum</name>
    <dbReference type="NCBI Taxonomy" id="45655"/>
    <lineage>
        <taxon>Bacteria</taxon>
        <taxon>Pseudomonadati</taxon>
        <taxon>Thermodesulfobacteriota</taxon>
        <taxon>Desulfobacteria</taxon>
        <taxon>Desulfobacterales</taxon>
        <taxon>Desulfococcaceae</taxon>
        <taxon>Desulfonema</taxon>
    </lineage>
</organism>
<dbReference type="RefSeq" id="WP_207681814.1">
    <property type="nucleotide sequence ID" value="NZ_CP061800.1"/>
</dbReference>
<evidence type="ECO:0000313" key="1">
    <source>
        <dbReference type="EMBL" id="QTA85975.1"/>
    </source>
</evidence>
<dbReference type="Proteomes" id="UP000663722">
    <property type="component" value="Chromosome"/>
</dbReference>
<dbReference type="KEGG" id="dmm:dnm_019920"/>
<evidence type="ECO:0000313" key="2">
    <source>
        <dbReference type="Proteomes" id="UP000663722"/>
    </source>
</evidence>
<dbReference type="EMBL" id="CP061800">
    <property type="protein sequence ID" value="QTA85975.1"/>
    <property type="molecule type" value="Genomic_DNA"/>
</dbReference>
<accession>A0A975BIY7</accession>